<keyword evidence="1" id="KW-0436">Ligase</keyword>
<keyword evidence="2" id="KW-0808">Transferase</keyword>
<keyword evidence="1" id="KW-0067">ATP-binding</keyword>
<gene>
    <name evidence="1" type="primary">gatC</name>
    <name evidence="2" type="ORF">BC659_2291</name>
</gene>
<dbReference type="PANTHER" id="PTHR15004">
    <property type="entry name" value="GLUTAMYL-TRNA(GLN) AMIDOTRANSFERASE SUBUNIT C, MITOCHONDRIAL"/>
    <property type="match status" value="1"/>
</dbReference>
<dbReference type="SUPFAM" id="SSF141000">
    <property type="entry name" value="Glu-tRNAGln amidotransferase C subunit"/>
    <property type="match status" value="1"/>
</dbReference>
<dbReference type="GO" id="GO:0006412">
    <property type="term" value="P:translation"/>
    <property type="evidence" value="ECO:0007669"/>
    <property type="project" value="UniProtKB-UniRule"/>
</dbReference>
<reference evidence="2 3" key="1">
    <citation type="submission" date="2019-03" db="EMBL/GenBank/DDBJ databases">
        <title>Genomic Encyclopedia of Archaeal and Bacterial Type Strains, Phase II (KMG-II): from individual species to whole genera.</title>
        <authorList>
            <person name="Goeker M."/>
        </authorList>
    </citation>
    <scope>NUCLEOTIDE SEQUENCE [LARGE SCALE GENOMIC DNA]</scope>
    <source>
        <strain evidence="2 3">DSM 28323</strain>
    </source>
</reference>
<keyword evidence="1" id="KW-0648">Protein biosynthesis</keyword>
<dbReference type="Gene3D" id="1.10.20.60">
    <property type="entry name" value="Glu-tRNAGln amidotransferase C subunit, N-terminal domain"/>
    <property type="match status" value="1"/>
</dbReference>
<keyword evidence="1" id="KW-0547">Nucleotide-binding</keyword>
<name>A0A4R6IYD6_9BACT</name>
<evidence type="ECO:0000256" key="1">
    <source>
        <dbReference type="HAMAP-Rule" id="MF_00122"/>
    </source>
</evidence>
<comment type="catalytic activity">
    <reaction evidence="1">
        <text>L-glutamyl-tRNA(Gln) + L-glutamine + ATP + H2O = L-glutaminyl-tRNA(Gln) + L-glutamate + ADP + phosphate + H(+)</text>
        <dbReference type="Rhea" id="RHEA:17521"/>
        <dbReference type="Rhea" id="RHEA-COMP:9681"/>
        <dbReference type="Rhea" id="RHEA-COMP:9684"/>
        <dbReference type="ChEBI" id="CHEBI:15377"/>
        <dbReference type="ChEBI" id="CHEBI:15378"/>
        <dbReference type="ChEBI" id="CHEBI:29985"/>
        <dbReference type="ChEBI" id="CHEBI:30616"/>
        <dbReference type="ChEBI" id="CHEBI:43474"/>
        <dbReference type="ChEBI" id="CHEBI:58359"/>
        <dbReference type="ChEBI" id="CHEBI:78520"/>
        <dbReference type="ChEBI" id="CHEBI:78521"/>
        <dbReference type="ChEBI" id="CHEBI:456216"/>
    </reaction>
</comment>
<evidence type="ECO:0000313" key="2">
    <source>
        <dbReference type="EMBL" id="TDO26976.1"/>
    </source>
</evidence>
<dbReference type="GO" id="GO:0070681">
    <property type="term" value="P:glutaminyl-tRNAGln biosynthesis via transamidation"/>
    <property type="evidence" value="ECO:0007669"/>
    <property type="project" value="TreeGrafter"/>
</dbReference>
<dbReference type="InterPro" id="IPR003837">
    <property type="entry name" value="GatC"/>
</dbReference>
<dbReference type="EC" id="6.3.5.-" evidence="1"/>
<comment type="catalytic activity">
    <reaction evidence="1">
        <text>L-aspartyl-tRNA(Asn) + L-glutamine + ATP + H2O = L-asparaginyl-tRNA(Asn) + L-glutamate + ADP + phosphate + 2 H(+)</text>
        <dbReference type="Rhea" id="RHEA:14513"/>
        <dbReference type="Rhea" id="RHEA-COMP:9674"/>
        <dbReference type="Rhea" id="RHEA-COMP:9677"/>
        <dbReference type="ChEBI" id="CHEBI:15377"/>
        <dbReference type="ChEBI" id="CHEBI:15378"/>
        <dbReference type="ChEBI" id="CHEBI:29985"/>
        <dbReference type="ChEBI" id="CHEBI:30616"/>
        <dbReference type="ChEBI" id="CHEBI:43474"/>
        <dbReference type="ChEBI" id="CHEBI:58359"/>
        <dbReference type="ChEBI" id="CHEBI:78515"/>
        <dbReference type="ChEBI" id="CHEBI:78516"/>
        <dbReference type="ChEBI" id="CHEBI:456216"/>
    </reaction>
</comment>
<comment type="caution">
    <text evidence="2">The sequence shown here is derived from an EMBL/GenBank/DDBJ whole genome shotgun (WGS) entry which is preliminary data.</text>
</comment>
<dbReference type="EMBL" id="SNWP01000011">
    <property type="protein sequence ID" value="TDO26976.1"/>
    <property type="molecule type" value="Genomic_DNA"/>
</dbReference>
<dbReference type="GO" id="GO:0016740">
    <property type="term" value="F:transferase activity"/>
    <property type="evidence" value="ECO:0007669"/>
    <property type="project" value="UniProtKB-KW"/>
</dbReference>
<keyword evidence="3" id="KW-1185">Reference proteome</keyword>
<dbReference type="NCBIfam" id="TIGR00135">
    <property type="entry name" value="gatC"/>
    <property type="match status" value="1"/>
</dbReference>
<protein>
    <recommendedName>
        <fullName evidence="1">Aspartyl/glutamyl-tRNA(Asn/Gln) amidotransferase subunit C</fullName>
        <shortName evidence="1">Asp/Glu-ADT subunit C</shortName>
        <ecNumber evidence="1">6.3.5.-</ecNumber>
    </recommendedName>
</protein>
<dbReference type="Proteomes" id="UP000295741">
    <property type="component" value="Unassembled WGS sequence"/>
</dbReference>
<dbReference type="HAMAP" id="MF_00122">
    <property type="entry name" value="GatC"/>
    <property type="match status" value="1"/>
</dbReference>
<proteinExistence type="inferred from homology"/>
<accession>A0A4R6IYD6</accession>
<dbReference type="GO" id="GO:0006450">
    <property type="term" value="P:regulation of translational fidelity"/>
    <property type="evidence" value="ECO:0007669"/>
    <property type="project" value="InterPro"/>
</dbReference>
<dbReference type="GO" id="GO:0050567">
    <property type="term" value="F:glutaminyl-tRNA synthase (glutamine-hydrolyzing) activity"/>
    <property type="evidence" value="ECO:0007669"/>
    <property type="project" value="UniProtKB-UniRule"/>
</dbReference>
<comment type="function">
    <text evidence="1">Allows the formation of correctly charged Asn-tRNA(Asn) or Gln-tRNA(Gln) through the transamidation of misacylated Asp-tRNA(Asn) or Glu-tRNA(Gln) in organisms which lack either or both of asparaginyl-tRNA or glutaminyl-tRNA synthetases. The reaction takes place in the presence of glutamine and ATP through an activated phospho-Asp-tRNA(Asn) or phospho-Glu-tRNA(Gln).</text>
</comment>
<dbReference type="GO" id="GO:0005524">
    <property type="term" value="F:ATP binding"/>
    <property type="evidence" value="ECO:0007669"/>
    <property type="project" value="UniProtKB-KW"/>
</dbReference>
<dbReference type="GO" id="GO:0050566">
    <property type="term" value="F:asparaginyl-tRNA synthase (glutamine-hydrolyzing) activity"/>
    <property type="evidence" value="ECO:0007669"/>
    <property type="project" value="RHEA"/>
</dbReference>
<comment type="similarity">
    <text evidence="1">Belongs to the GatC family.</text>
</comment>
<evidence type="ECO:0000313" key="3">
    <source>
        <dbReference type="Proteomes" id="UP000295741"/>
    </source>
</evidence>
<dbReference type="InterPro" id="IPR036113">
    <property type="entry name" value="Asp/Glu-ADT_sf_sub_c"/>
</dbReference>
<comment type="subunit">
    <text evidence="1">Heterotrimer of A, B and C subunits.</text>
</comment>
<organism evidence="2 3">
    <name type="scientific">Sediminibacterium goheungense</name>
    <dbReference type="NCBI Taxonomy" id="1086393"/>
    <lineage>
        <taxon>Bacteria</taxon>
        <taxon>Pseudomonadati</taxon>
        <taxon>Bacteroidota</taxon>
        <taxon>Chitinophagia</taxon>
        <taxon>Chitinophagales</taxon>
        <taxon>Chitinophagaceae</taxon>
        <taxon>Sediminibacterium</taxon>
    </lineage>
</organism>
<dbReference type="PANTHER" id="PTHR15004:SF0">
    <property type="entry name" value="GLUTAMYL-TRNA(GLN) AMIDOTRANSFERASE SUBUNIT C, MITOCHONDRIAL"/>
    <property type="match status" value="1"/>
</dbReference>
<sequence length="108" mass="12171">MVFGLLSVIFVYMELTPELVDHLAHLSRLHFSDEAKKEIQEDLQKMVAFVEKLSEINTDGVAPMLHMGQVFNVLREDEVKGSIDRTTALKNAPGASDAFFRVPKVIKK</sequence>
<dbReference type="Pfam" id="PF02686">
    <property type="entry name" value="GatC"/>
    <property type="match status" value="1"/>
</dbReference>
<dbReference type="AlphaFoldDB" id="A0A4R6IYD6"/>